<dbReference type="AlphaFoldDB" id="A0A7G7BWC0"/>
<dbReference type="InterPro" id="IPR047757">
    <property type="entry name" value="AfsA-like"/>
</dbReference>
<evidence type="ECO:0000259" key="1">
    <source>
        <dbReference type="Pfam" id="PF03756"/>
    </source>
</evidence>
<evidence type="ECO:0000313" key="2">
    <source>
        <dbReference type="EMBL" id="QNE79635.1"/>
    </source>
</evidence>
<dbReference type="EMBL" id="CP045703">
    <property type="protein sequence ID" value="QNE79635.1"/>
    <property type="molecule type" value="Genomic_DNA"/>
</dbReference>
<dbReference type="GO" id="GO:0016740">
    <property type="term" value="F:transferase activity"/>
    <property type="evidence" value="ECO:0007669"/>
    <property type="project" value="InterPro"/>
</dbReference>
<proteinExistence type="predicted"/>
<geneLocation type="plasmid" evidence="2 3">
    <name>unnamed1</name>
</geneLocation>
<keyword evidence="2" id="KW-0614">Plasmid</keyword>
<feature type="domain" description="A-factor biosynthesis hotdog" evidence="1">
    <location>
        <begin position="188"/>
        <end position="297"/>
    </location>
</feature>
<organism evidence="2 3">
    <name type="scientific">Streptomyces finlayi</name>
    <dbReference type="NCBI Taxonomy" id="67296"/>
    <lineage>
        <taxon>Bacteria</taxon>
        <taxon>Bacillati</taxon>
        <taxon>Actinomycetota</taxon>
        <taxon>Actinomycetes</taxon>
        <taxon>Kitasatosporales</taxon>
        <taxon>Streptomycetaceae</taxon>
        <taxon>Streptomyces</taxon>
    </lineage>
</organism>
<dbReference type="Proteomes" id="UP000515307">
    <property type="component" value="Plasmid unnamed1"/>
</dbReference>
<dbReference type="InterPro" id="IPR005509">
    <property type="entry name" value="AfsA_hotdog_dom"/>
</dbReference>
<dbReference type="KEGG" id="sfiy:F0344_34840"/>
<dbReference type="NCBIfam" id="NF041195">
    <property type="entry name" value="ScbA_BarX_GamBu"/>
    <property type="match status" value="1"/>
</dbReference>
<keyword evidence="3" id="KW-1185">Reference proteome</keyword>
<dbReference type="RefSeq" id="WP_185303121.1">
    <property type="nucleotide sequence ID" value="NZ_CP045703.1"/>
</dbReference>
<name>A0A7G7BWC0_9ACTN</name>
<feature type="domain" description="A-factor biosynthesis hotdog" evidence="1">
    <location>
        <begin position="19"/>
        <end position="152"/>
    </location>
</feature>
<gene>
    <name evidence="2" type="ORF">F0344_34840</name>
</gene>
<protein>
    <recommendedName>
        <fullName evidence="1">A-factor biosynthesis hotdog domain-containing protein</fullName>
    </recommendedName>
</protein>
<reference evidence="3" key="1">
    <citation type="submission" date="2019-10" db="EMBL/GenBank/DDBJ databases">
        <title>Antimicrobial potential of Antarctic Bacteria.</title>
        <authorList>
            <person name="Benaud N."/>
            <person name="Edwards R.J."/>
            <person name="Ferrari B.C."/>
        </authorList>
    </citation>
    <scope>NUCLEOTIDE SEQUENCE [LARGE SCALE GENOMIC DNA]</scope>
    <source>
        <strain evidence="3">NBSH44</strain>
        <plasmid evidence="3">unnamed1</plasmid>
    </source>
</reference>
<evidence type="ECO:0000313" key="3">
    <source>
        <dbReference type="Proteomes" id="UP000515307"/>
    </source>
</evidence>
<dbReference type="Pfam" id="PF03756">
    <property type="entry name" value="AfsA"/>
    <property type="match status" value="2"/>
</dbReference>
<accession>A0A7G7BWC0</accession>
<sequence>MASISSRVQPGRPTVAEKYVRKTDPAEVLISDWREISATQHVVTARWPRAHSFYTPQPDSHSALLFTESLRQALALLTHTAFGIPLDHPLGWDYLRCAIAPEGLLTAPGPDGVEMHVTHTSVNRRRLGTARMTALVETERNGRSVGSAEVRYTTYPGAIYNRLRGHHADTARAFARALPPGPPAPPALVGREHERDVVLSSTGTDGFWRLRADTTHSVLFDHPHDHIPGMVLLEAFGQAAQAASAPYRVRPVSFDATFNRYVELDRPCLISTEALTLTNIRLVATQDSAVAATAVVTSAPIV</sequence>